<evidence type="ECO:0000256" key="2">
    <source>
        <dbReference type="ARBA" id="ARBA00023186"/>
    </source>
</evidence>
<comment type="caution">
    <text evidence="3">The sequence shown here is derived from an EMBL/GenBank/DDBJ whole genome shotgun (WGS) entry which is preliminary data.</text>
</comment>
<protein>
    <recommendedName>
        <fullName evidence="4">Urease accessory protein UreD</fullName>
    </recommendedName>
</protein>
<dbReference type="EMBL" id="LAZR01006922">
    <property type="protein sequence ID" value="KKM88718.1"/>
    <property type="molecule type" value="Genomic_DNA"/>
</dbReference>
<proteinExistence type="inferred from homology"/>
<evidence type="ECO:0000256" key="1">
    <source>
        <dbReference type="ARBA" id="ARBA00007177"/>
    </source>
</evidence>
<evidence type="ECO:0000313" key="3">
    <source>
        <dbReference type="EMBL" id="KKM88718.1"/>
    </source>
</evidence>
<dbReference type="PANTHER" id="PTHR33643">
    <property type="entry name" value="UREASE ACCESSORY PROTEIN D"/>
    <property type="match status" value="1"/>
</dbReference>
<dbReference type="Pfam" id="PF01774">
    <property type="entry name" value="UreD"/>
    <property type="match status" value="1"/>
</dbReference>
<organism evidence="3">
    <name type="scientific">marine sediment metagenome</name>
    <dbReference type="NCBI Taxonomy" id="412755"/>
    <lineage>
        <taxon>unclassified sequences</taxon>
        <taxon>metagenomes</taxon>
        <taxon>ecological metagenomes</taxon>
    </lineage>
</organism>
<dbReference type="AlphaFoldDB" id="A0A0F9L4V8"/>
<dbReference type="PANTHER" id="PTHR33643:SF1">
    <property type="entry name" value="UREASE ACCESSORY PROTEIN D"/>
    <property type="match status" value="1"/>
</dbReference>
<reference evidence="3" key="1">
    <citation type="journal article" date="2015" name="Nature">
        <title>Complex archaea that bridge the gap between prokaryotes and eukaryotes.</title>
        <authorList>
            <person name="Spang A."/>
            <person name="Saw J.H."/>
            <person name="Jorgensen S.L."/>
            <person name="Zaremba-Niedzwiedzka K."/>
            <person name="Martijn J."/>
            <person name="Lind A.E."/>
            <person name="van Eijk R."/>
            <person name="Schleper C."/>
            <person name="Guy L."/>
            <person name="Ettema T.J."/>
        </authorList>
    </citation>
    <scope>NUCLEOTIDE SEQUENCE</scope>
</reference>
<gene>
    <name evidence="3" type="ORF">LCGC14_1255950</name>
</gene>
<name>A0A0F9L4V8_9ZZZZ</name>
<comment type="similarity">
    <text evidence="1">Belongs to the UreD family.</text>
</comment>
<dbReference type="GO" id="GO:0016151">
    <property type="term" value="F:nickel cation binding"/>
    <property type="evidence" value="ECO:0007669"/>
    <property type="project" value="InterPro"/>
</dbReference>
<dbReference type="HAMAP" id="MF_01384">
    <property type="entry name" value="UreD"/>
    <property type="match status" value="1"/>
</dbReference>
<keyword evidence="2" id="KW-0143">Chaperone</keyword>
<sequence>MLKNSVVDSHDYYTPVKIPSEISPYGLEIPPLNVGHAGKVGLLVLVLENKEGKTTLVENYHKVPLQVQKALYIDENMPHMPYIYIMSPGGGILQGDRIRIDIHGHENTAFHITTQAATKIYRMEKNYATQMLNITLDKGSYAEFLPDMIIPYRDSRFYQEVNLKIHEDATCLYSEILLPGRVTSGESFLYEIFYSRFQATNLSGNFRCIDHMVFSPKQSNPKSLGIMGNWEVVANLYLLTKKIESRKLNDEIENTIQNTDNVCFASCALPRLDGIIIRILGKKSNDVVTVCRQIWNIIRIKLHGKPAPDLRK</sequence>
<evidence type="ECO:0008006" key="4">
    <source>
        <dbReference type="Google" id="ProtNLM"/>
    </source>
</evidence>
<accession>A0A0F9L4V8</accession>
<dbReference type="InterPro" id="IPR002669">
    <property type="entry name" value="UreD"/>
</dbReference>